<evidence type="ECO:0000259" key="1">
    <source>
        <dbReference type="Pfam" id="PF00590"/>
    </source>
</evidence>
<evidence type="ECO:0000313" key="2">
    <source>
        <dbReference type="EMBL" id="PXF64159.1"/>
    </source>
</evidence>
<dbReference type="AlphaFoldDB" id="A0A318DDD2"/>
<protein>
    <recommendedName>
        <fullName evidence="1">Tetrapyrrole methylase domain-containing protein</fullName>
    </recommendedName>
</protein>
<dbReference type="EMBL" id="QICH01000001">
    <property type="protein sequence ID" value="PXF64159.1"/>
    <property type="molecule type" value="Genomic_DNA"/>
</dbReference>
<sequence length="263" mass="29622">MTNKKKGSFIAVSTGMLLAGHISVRAKGIVEEADVVLSLMPHPIAERWLDSISREHISLQPYYSEGKNRMESYNEMCERILEEVRKGKVVCGAFYGHAGVFACVPHNSIRLAQEEGFSAYMEPGISAEACLYSDLGIDPGSYGVQSYEASQFLFYSHQPNVVSYLLLWQVALAGELTAKTFKTHKKNIKVLVEYLLHWYPPEHELILYEAAFLPLDSVRKDKVKLVDLPNSDLNLHTTLVVPPARKMNINKELVEAIRVDREP</sequence>
<dbReference type="Pfam" id="PF00590">
    <property type="entry name" value="TP_methylase"/>
    <property type="match status" value="1"/>
</dbReference>
<feature type="domain" description="Tetrapyrrole methylase" evidence="1">
    <location>
        <begin position="9"/>
        <end position="210"/>
    </location>
</feature>
<evidence type="ECO:0000313" key="3">
    <source>
        <dbReference type="Proteomes" id="UP000247689"/>
    </source>
</evidence>
<dbReference type="InterPro" id="IPR035996">
    <property type="entry name" value="4pyrrol_Methylase_sf"/>
</dbReference>
<dbReference type="RefSeq" id="WP_110199903.1">
    <property type="nucleotide sequence ID" value="NZ_QICH01000001.1"/>
</dbReference>
<dbReference type="InterPro" id="IPR000878">
    <property type="entry name" value="4pyrrol_Mease"/>
</dbReference>
<comment type="caution">
    <text evidence="2">The sequence shown here is derived from an EMBL/GenBank/DDBJ whole genome shotgun (WGS) entry which is preliminary data.</text>
</comment>
<dbReference type="InterPro" id="IPR014777">
    <property type="entry name" value="4pyrrole_Mease_sub1"/>
</dbReference>
<organism evidence="2 3">
    <name type="scientific">Kangiella spongicola</name>
    <dbReference type="NCBI Taxonomy" id="796379"/>
    <lineage>
        <taxon>Bacteria</taxon>
        <taxon>Pseudomonadati</taxon>
        <taxon>Pseudomonadota</taxon>
        <taxon>Gammaproteobacteria</taxon>
        <taxon>Kangiellales</taxon>
        <taxon>Kangiellaceae</taxon>
        <taxon>Kangiella</taxon>
    </lineage>
</organism>
<name>A0A318DDD2_9GAMM</name>
<dbReference type="Proteomes" id="UP000247689">
    <property type="component" value="Unassembled WGS sequence"/>
</dbReference>
<dbReference type="CDD" id="cd19916">
    <property type="entry name" value="OphMA_like"/>
    <property type="match status" value="1"/>
</dbReference>
<gene>
    <name evidence="2" type="ORF">DL796_03195</name>
</gene>
<dbReference type="SUPFAM" id="SSF53790">
    <property type="entry name" value="Tetrapyrrole methylase"/>
    <property type="match status" value="1"/>
</dbReference>
<dbReference type="OrthoDB" id="1459304at2"/>
<proteinExistence type="predicted"/>
<dbReference type="GO" id="GO:0008168">
    <property type="term" value="F:methyltransferase activity"/>
    <property type="evidence" value="ECO:0007669"/>
    <property type="project" value="InterPro"/>
</dbReference>
<dbReference type="Gene3D" id="3.40.1010.10">
    <property type="entry name" value="Cobalt-precorrin-4 Transmethylase, Domain 1"/>
    <property type="match status" value="1"/>
</dbReference>
<accession>A0A318DDD2</accession>
<reference evidence="2 3" key="1">
    <citation type="submission" date="2018-05" db="EMBL/GenBank/DDBJ databases">
        <title>Kangiella spongicola genome sequence.</title>
        <authorList>
            <person name="Maclea K.S."/>
            <person name="Goen A.E."/>
            <person name="Kelley C."/>
            <person name="Underriner A."/>
            <person name="Silverwood T."/>
            <person name="Trachtenberg A.M."/>
        </authorList>
    </citation>
    <scope>NUCLEOTIDE SEQUENCE [LARGE SCALE GENOMIC DNA]</scope>
    <source>
        <strain evidence="2 3">ATCC BAA-2076</strain>
    </source>
</reference>
<keyword evidence="3" id="KW-1185">Reference proteome</keyword>